<feature type="region of interest" description="Disordered" evidence="1">
    <location>
        <begin position="270"/>
        <end position="321"/>
    </location>
</feature>
<proteinExistence type="predicted"/>
<evidence type="ECO:0000313" key="3">
    <source>
        <dbReference type="Proteomes" id="UP000321230"/>
    </source>
</evidence>
<gene>
    <name evidence="2" type="ORF">GWA01_15390</name>
</gene>
<name>A0A511AZY8_9PROT</name>
<comment type="caution">
    <text evidence="2">The sequence shown here is derived from an EMBL/GenBank/DDBJ whole genome shotgun (WGS) entry which is preliminary data.</text>
</comment>
<sequence>MTVALLDGIKIDGFPVEQLYTGWEAISRHFFAGGLDVVLLRLLDGREACWWVDHTTGEHRGSHVMALPPEIQNQFLTALDPVLWPLAEGVLKTAPLLPEAFFPDVLPRTAILEAVGSWISRHAPHAILIPTGHADSGEKLTCPDGRLIGEGRIRSLMATKRGDGPLIIASPFSELPLRAQLVMPLEGMTAYRFHDAAEDVVFYLVCNDVRADVRPSFYYPAGPLLISDEALGALIPGQIMAWYALNPDHKDAIDKARPFLPQDFGVGQASSLRAAPPSPGVRDEDAGETSHVPSKQSSSARPSFLPDIPIAPPQAAPRQSLKDRLKLMLRWKKDRG</sequence>
<reference evidence="2 3" key="1">
    <citation type="submission" date="2019-07" db="EMBL/GenBank/DDBJ databases">
        <title>Whole genome shotgun sequence of Gluconobacter wancherniae NBRC 103581.</title>
        <authorList>
            <person name="Hosoyama A."/>
            <person name="Uohara A."/>
            <person name="Ohji S."/>
            <person name="Ichikawa N."/>
        </authorList>
    </citation>
    <scope>NUCLEOTIDE SEQUENCE [LARGE SCALE GENOMIC DNA]</scope>
    <source>
        <strain evidence="2 3">NBRC 103581</strain>
    </source>
</reference>
<dbReference type="EMBL" id="BJUZ01000002">
    <property type="protein sequence ID" value="GEK93769.1"/>
    <property type="molecule type" value="Genomic_DNA"/>
</dbReference>
<evidence type="ECO:0000256" key="1">
    <source>
        <dbReference type="SAM" id="MobiDB-lite"/>
    </source>
</evidence>
<feature type="compositionally biased region" description="Polar residues" evidence="1">
    <location>
        <begin position="291"/>
        <end position="301"/>
    </location>
</feature>
<dbReference type="Proteomes" id="UP000321230">
    <property type="component" value="Unassembled WGS sequence"/>
</dbReference>
<keyword evidence="3" id="KW-1185">Reference proteome</keyword>
<dbReference type="RefSeq" id="WP_146795881.1">
    <property type="nucleotide sequence ID" value="NZ_BARC01000003.1"/>
</dbReference>
<dbReference type="AlphaFoldDB" id="A0A511AZY8"/>
<dbReference type="OrthoDB" id="7281372at2"/>
<accession>A0A511AZY8</accession>
<evidence type="ECO:0000313" key="2">
    <source>
        <dbReference type="EMBL" id="GEK93769.1"/>
    </source>
</evidence>
<organism evidence="2 3">
    <name type="scientific">Gluconobacter wancherniae NBRC 103581</name>
    <dbReference type="NCBI Taxonomy" id="656744"/>
    <lineage>
        <taxon>Bacteria</taxon>
        <taxon>Pseudomonadati</taxon>
        <taxon>Pseudomonadota</taxon>
        <taxon>Alphaproteobacteria</taxon>
        <taxon>Acetobacterales</taxon>
        <taxon>Acetobacteraceae</taxon>
        <taxon>Gluconobacter</taxon>
    </lineage>
</organism>
<protein>
    <submittedName>
        <fullName evidence="2">Uncharacterized protein</fullName>
    </submittedName>
</protein>